<dbReference type="Proteomes" id="UP000432089">
    <property type="component" value="Unassembled WGS sequence"/>
</dbReference>
<keyword evidence="1" id="KW-1133">Transmembrane helix</keyword>
<evidence type="ECO:0000313" key="3">
    <source>
        <dbReference type="Proteomes" id="UP000432089"/>
    </source>
</evidence>
<name>A0A7V7PKA5_9HYPH</name>
<protein>
    <submittedName>
        <fullName evidence="2">Nucleotide sugar dehydrogenase</fullName>
    </submittedName>
</protein>
<gene>
    <name evidence="2" type="ORF">F6X38_22490</name>
</gene>
<dbReference type="AlphaFoldDB" id="A0A7V7PKA5"/>
<sequence length="47" mass="5082">MTAEIAANLIERIRNRDYTVGIIGLGYVGIPLALTACRAGFRVIGFD</sequence>
<accession>A0A7V7PKA5</accession>
<comment type="caution">
    <text evidence="2">The sequence shown here is derived from an EMBL/GenBank/DDBJ whole genome shotgun (WGS) entry which is preliminary data.</text>
</comment>
<reference evidence="2 3" key="1">
    <citation type="submission" date="2019-09" db="EMBL/GenBank/DDBJ databases">
        <title>YIM 132180 draft genome.</title>
        <authorList>
            <person name="Zhang K."/>
        </authorList>
    </citation>
    <scope>NUCLEOTIDE SEQUENCE [LARGE SCALE GENOMIC DNA]</scope>
    <source>
        <strain evidence="2 3">YIM 132180</strain>
    </source>
</reference>
<dbReference type="InterPro" id="IPR036291">
    <property type="entry name" value="NAD(P)-bd_dom_sf"/>
</dbReference>
<proteinExistence type="predicted"/>
<keyword evidence="1" id="KW-0812">Transmembrane</keyword>
<feature type="transmembrane region" description="Helical" evidence="1">
    <location>
        <begin position="20"/>
        <end position="41"/>
    </location>
</feature>
<keyword evidence="1" id="KW-0472">Membrane</keyword>
<organism evidence="2 3">
    <name type="scientific">Plantimonas leprariae</name>
    <dbReference type="NCBI Taxonomy" id="2615207"/>
    <lineage>
        <taxon>Bacteria</taxon>
        <taxon>Pseudomonadati</taxon>
        <taxon>Pseudomonadota</taxon>
        <taxon>Alphaproteobacteria</taxon>
        <taxon>Hyphomicrobiales</taxon>
        <taxon>Aurantimonadaceae</taxon>
        <taxon>Plantimonas</taxon>
    </lineage>
</organism>
<dbReference type="SUPFAM" id="SSF51735">
    <property type="entry name" value="NAD(P)-binding Rossmann-fold domains"/>
    <property type="match status" value="1"/>
</dbReference>
<dbReference type="EMBL" id="VZDO01000028">
    <property type="protein sequence ID" value="KAB0675903.1"/>
    <property type="molecule type" value="Genomic_DNA"/>
</dbReference>
<keyword evidence="3" id="KW-1185">Reference proteome</keyword>
<feature type="non-terminal residue" evidence="2">
    <location>
        <position position="47"/>
    </location>
</feature>
<evidence type="ECO:0000256" key="1">
    <source>
        <dbReference type="SAM" id="Phobius"/>
    </source>
</evidence>
<evidence type="ECO:0000313" key="2">
    <source>
        <dbReference type="EMBL" id="KAB0675903.1"/>
    </source>
</evidence>
<dbReference type="Gene3D" id="3.40.50.720">
    <property type="entry name" value="NAD(P)-binding Rossmann-like Domain"/>
    <property type="match status" value="1"/>
</dbReference>